<dbReference type="RefSeq" id="WP_367957765.1">
    <property type="nucleotide sequence ID" value="NZ_JBAKFK010000001.1"/>
</dbReference>
<dbReference type="EMBL" id="JBAKFM010000001">
    <property type="protein sequence ID" value="MEX0468741.1"/>
    <property type="molecule type" value="Genomic_DNA"/>
</dbReference>
<protein>
    <submittedName>
        <fullName evidence="2">Glutathione S-transferase family protein</fullName>
    </submittedName>
</protein>
<dbReference type="SUPFAM" id="SSF47616">
    <property type="entry name" value="GST C-terminal domain-like"/>
    <property type="match status" value="1"/>
</dbReference>
<feature type="domain" description="GST N-terminal" evidence="1">
    <location>
        <begin position="1"/>
        <end position="80"/>
    </location>
</feature>
<evidence type="ECO:0000313" key="2">
    <source>
        <dbReference type="EMBL" id="MEX0468741.1"/>
    </source>
</evidence>
<accession>A0ABV3TBX6</accession>
<dbReference type="PANTHER" id="PTHR43968">
    <property type="match status" value="1"/>
</dbReference>
<dbReference type="Proteomes" id="UP001556709">
    <property type="component" value="Unassembled WGS sequence"/>
</dbReference>
<evidence type="ECO:0000313" key="3">
    <source>
        <dbReference type="Proteomes" id="UP001556709"/>
    </source>
</evidence>
<comment type="caution">
    <text evidence="2">The sequence shown here is derived from an EMBL/GenBank/DDBJ whole genome shotgun (WGS) entry which is preliminary data.</text>
</comment>
<dbReference type="SUPFAM" id="SSF52833">
    <property type="entry name" value="Thioredoxin-like"/>
    <property type="match status" value="1"/>
</dbReference>
<dbReference type="InterPro" id="IPR036282">
    <property type="entry name" value="Glutathione-S-Trfase_C_sf"/>
</dbReference>
<name>A0ABV3TBX6_9GAMM</name>
<proteinExistence type="predicted"/>
<organism evidence="2 3">
    <name type="scientific">Spiribacter pallidus</name>
    <dbReference type="NCBI Taxonomy" id="1987936"/>
    <lineage>
        <taxon>Bacteria</taxon>
        <taxon>Pseudomonadati</taxon>
        <taxon>Pseudomonadota</taxon>
        <taxon>Gammaproteobacteria</taxon>
        <taxon>Chromatiales</taxon>
        <taxon>Ectothiorhodospiraceae</taxon>
        <taxon>Spiribacter</taxon>
    </lineage>
</organism>
<evidence type="ECO:0000259" key="1">
    <source>
        <dbReference type="PROSITE" id="PS50404"/>
    </source>
</evidence>
<dbReference type="Pfam" id="PF13409">
    <property type="entry name" value="GST_N_2"/>
    <property type="match status" value="1"/>
</dbReference>
<dbReference type="Gene3D" id="3.40.30.10">
    <property type="entry name" value="Glutaredoxin"/>
    <property type="match status" value="1"/>
</dbReference>
<reference evidence="2 3" key="1">
    <citation type="submission" date="2024-02" db="EMBL/GenBank/DDBJ databases">
        <title>New especies of Spiribacter isolated from saline water.</title>
        <authorList>
            <person name="Leon M.J."/>
            <person name="De La Haba R."/>
            <person name="Sanchez-Porro C."/>
            <person name="Ventosa A."/>
        </authorList>
    </citation>
    <scope>NUCLEOTIDE SEQUENCE [LARGE SCALE GENOMIC DNA]</scope>
    <source>
        <strain evidence="3">ag22IC6-390</strain>
    </source>
</reference>
<dbReference type="Gene3D" id="1.20.1050.10">
    <property type="match status" value="1"/>
</dbReference>
<gene>
    <name evidence="2" type="ORF">V6X73_03220</name>
</gene>
<keyword evidence="3" id="KW-1185">Reference proteome</keyword>
<dbReference type="InterPro" id="IPR004045">
    <property type="entry name" value="Glutathione_S-Trfase_N"/>
</dbReference>
<sequence>MQLYTSTTSPYARLVRVALAEKQLSAGIDYQFLDPWQDPAALQSVNAVCRVPTLVTDDGQALTEAAVILLFLERRYPEPRLMGRDNVEQVHARLGQALGCIDAGVGVITERRHGDPETALTRRRAAALERSAHAIAEAVDVDGDGKPDLGSLAQAVTLAWLDFRFAAELPWREQHPATAEWLDRISQRPSFVETQPPAV</sequence>
<dbReference type="PROSITE" id="PS50404">
    <property type="entry name" value="GST_NTER"/>
    <property type="match status" value="1"/>
</dbReference>
<dbReference type="PANTHER" id="PTHR43968:SF6">
    <property type="entry name" value="GLUTATHIONE S-TRANSFERASE OMEGA"/>
    <property type="match status" value="1"/>
</dbReference>
<dbReference type="InterPro" id="IPR050983">
    <property type="entry name" value="GST_Omega/HSP26"/>
</dbReference>
<dbReference type="InterPro" id="IPR036249">
    <property type="entry name" value="Thioredoxin-like_sf"/>
</dbReference>